<proteinExistence type="predicted"/>
<feature type="transmembrane region" description="Helical" evidence="1">
    <location>
        <begin position="21"/>
        <end position="39"/>
    </location>
</feature>
<evidence type="ECO:0008006" key="4">
    <source>
        <dbReference type="Google" id="ProtNLM"/>
    </source>
</evidence>
<protein>
    <recommendedName>
        <fullName evidence="4">Pilus assembly protein</fullName>
    </recommendedName>
</protein>
<accession>A0A6H9WIT9</accession>
<evidence type="ECO:0000313" key="2">
    <source>
        <dbReference type="EMBL" id="KAB1648447.1"/>
    </source>
</evidence>
<keyword evidence="1" id="KW-0812">Transmembrane</keyword>
<organism evidence="2 3">
    <name type="scientific">Pseudoclavibacter endophyticus</name>
    <dbReference type="NCBI Taxonomy" id="1778590"/>
    <lineage>
        <taxon>Bacteria</taxon>
        <taxon>Bacillati</taxon>
        <taxon>Actinomycetota</taxon>
        <taxon>Actinomycetes</taxon>
        <taxon>Micrococcales</taxon>
        <taxon>Microbacteriaceae</taxon>
        <taxon>Pseudoclavibacter</taxon>
    </lineage>
</organism>
<dbReference type="AlphaFoldDB" id="A0A6H9WIT9"/>
<keyword evidence="1" id="KW-0472">Membrane</keyword>
<reference evidence="2 3" key="1">
    <citation type="submission" date="2019-09" db="EMBL/GenBank/DDBJ databases">
        <title>Phylogeny of genus Pseudoclavibacter and closely related genus.</title>
        <authorList>
            <person name="Li Y."/>
        </authorList>
    </citation>
    <scope>NUCLEOTIDE SEQUENCE [LARGE SCALE GENOMIC DNA]</scope>
    <source>
        <strain evidence="2 3">EGI 60007</strain>
    </source>
</reference>
<name>A0A6H9WIT9_9MICO</name>
<gene>
    <name evidence="2" type="ORF">F8O04_10510</name>
</gene>
<dbReference type="EMBL" id="WBJY01000002">
    <property type="protein sequence ID" value="KAB1648447.1"/>
    <property type="molecule type" value="Genomic_DNA"/>
</dbReference>
<keyword evidence="1" id="KW-1133">Transmembrane helix</keyword>
<dbReference type="InterPro" id="IPR049790">
    <property type="entry name" value="Rv3655c/TadE"/>
</dbReference>
<dbReference type="NCBIfam" id="NF041390">
    <property type="entry name" value="TadE_Rv3655c"/>
    <property type="match status" value="1"/>
</dbReference>
<dbReference type="Proteomes" id="UP000431744">
    <property type="component" value="Unassembled WGS sequence"/>
</dbReference>
<sequence>MIVRRATRPRAGERGSVSAEFAASLPAVVLVLAVCLGALQVGGMQVRLQDAAADAARIVARGDSLAAAAARVERAAAGVDLAVTDEGELVCATLTGSVAVAGLFSLPVGARSCALAGGR</sequence>
<evidence type="ECO:0000256" key="1">
    <source>
        <dbReference type="SAM" id="Phobius"/>
    </source>
</evidence>
<comment type="caution">
    <text evidence="2">The sequence shown here is derived from an EMBL/GenBank/DDBJ whole genome shotgun (WGS) entry which is preliminary data.</text>
</comment>
<evidence type="ECO:0000313" key="3">
    <source>
        <dbReference type="Proteomes" id="UP000431744"/>
    </source>
</evidence>
<keyword evidence="3" id="KW-1185">Reference proteome</keyword>